<evidence type="ECO:0000256" key="3">
    <source>
        <dbReference type="ARBA" id="ARBA00022679"/>
    </source>
</evidence>
<dbReference type="GO" id="GO:0019287">
    <property type="term" value="P:isopentenyl diphosphate biosynthetic process, mevalonate pathway"/>
    <property type="evidence" value="ECO:0007669"/>
    <property type="project" value="UniProtKB-UniPathway"/>
</dbReference>
<evidence type="ECO:0000259" key="7">
    <source>
        <dbReference type="Pfam" id="PF00288"/>
    </source>
</evidence>
<dbReference type="InterPro" id="IPR013750">
    <property type="entry name" value="GHMP_kinase_C_dom"/>
</dbReference>
<dbReference type="KEGG" id="eio:H9L01_01850"/>
<dbReference type="InterPro" id="IPR006204">
    <property type="entry name" value="GHMP_kinase_N_dom"/>
</dbReference>
<keyword evidence="6" id="KW-0067">ATP-binding</keyword>
<keyword evidence="4" id="KW-0547">Nucleotide-binding</keyword>
<comment type="pathway">
    <text evidence="1">Isoprenoid biosynthesis; isopentenyl diphosphate biosynthesis via mevalonate pathway; isopentenyl diphosphate from (R)-mevalonate: step 2/3.</text>
</comment>
<evidence type="ECO:0000313" key="9">
    <source>
        <dbReference type="EMBL" id="QNN61132.1"/>
    </source>
</evidence>
<dbReference type="InterPro" id="IPR020568">
    <property type="entry name" value="Ribosomal_Su5_D2-typ_SF"/>
</dbReference>
<dbReference type="GO" id="GO:0004631">
    <property type="term" value="F:phosphomevalonate kinase activity"/>
    <property type="evidence" value="ECO:0007669"/>
    <property type="project" value="UniProtKB-EC"/>
</dbReference>
<dbReference type="AlphaFoldDB" id="A0A7G9RZV7"/>
<accession>A0A7G9RZV7</accession>
<dbReference type="GO" id="GO:0005524">
    <property type="term" value="F:ATP binding"/>
    <property type="evidence" value="ECO:0007669"/>
    <property type="project" value="UniProtKB-KW"/>
</dbReference>
<dbReference type="Proteomes" id="UP000515928">
    <property type="component" value="Chromosome"/>
</dbReference>
<dbReference type="SUPFAM" id="SSF55060">
    <property type="entry name" value="GHMP Kinase, C-terminal domain"/>
    <property type="match status" value="1"/>
</dbReference>
<name>A0A7G9RZV7_9FIRM</name>
<proteinExistence type="predicted"/>
<organism evidence="9 10">
    <name type="scientific">Erysipelothrix inopinata</name>
    <dbReference type="NCBI Taxonomy" id="225084"/>
    <lineage>
        <taxon>Bacteria</taxon>
        <taxon>Bacillati</taxon>
        <taxon>Bacillota</taxon>
        <taxon>Erysipelotrichia</taxon>
        <taxon>Erysipelotrichales</taxon>
        <taxon>Erysipelotrichaceae</taxon>
        <taxon>Erysipelothrix</taxon>
    </lineage>
</organism>
<dbReference type="Pfam" id="PF00288">
    <property type="entry name" value="GHMP_kinases_N"/>
    <property type="match status" value="1"/>
</dbReference>
<evidence type="ECO:0000259" key="8">
    <source>
        <dbReference type="Pfam" id="PF08544"/>
    </source>
</evidence>
<dbReference type="Pfam" id="PF08544">
    <property type="entry name" value="GHMP_kinases_C"/>
    <property type="match status" value="1"/>
</dbReference>
<dbReference type="InterPro" id="IPR005917">
    <property type="entry name" value="Pmev_kinase_bact"/>
</dbReference>
<keyword evidence="3 9" id="KW-0808">Transferase</keyword>
<dbReference type="InterPro" id="IPR035102">
    <property type="entry name" value="Phosphomevalonate_kinase"/>
</dbReference>
<dbReference type="UniPathway" id="UPA00057">
    <property type="reaction ID" value="UER00099"/>
</dbReference>
<evidence type="ECO:0000256" key="1">
    <source>
        <dbReference type="ARBA" id="ARBA00005017"/>
    </source>
</evidence>
<dbReference type="PANTHER" id="PTHR31814:SF2">
    <property type="entry name" value="PHOSPHOMEVALONATE KINASE"/>
    <property type="match status" value="1"/>
</dbReference>
<dbReference type="InterPro" id="IPR036554">
    <property type="entry name" value="GHMP_kinase_C_sf"/>
</dbReference>
<feature type="domain" description="GHMP kinase N-terminal" evidence="7">
    <location>
        <begin position="74"/>
        <end position="160"/>
    </location>
</feature>
<dbReference type="RefSeq" id="WP_187534278.1">
    <property type="nucleotide sequence ID" value="NZ_CBCSHU010000001.1"/>
</dbReference>
<dbReference type="EMBL" id="CP060715">
    <property type="protein sequence ID" value="QNN61132.1"/>
    <property type="molecule type" value="Genomic_DNA"/>
</dbReference>
<dbReference type="Gene3D" id="3.30.230.10">
    <property type="match status" value="1"/>
</dbReference>
<dbReference type="PANTHER" id="PTHR31814">
    <property type="match status" value="1"/>
</dbReference>
<evidence type="ECO:0000256" key="6">
    <source>
        <dbReference type="ARBA" id="ARBA00022840"/>
    </source>
</evidence>
<gene>
    <name evidence="9" type="ORF">H9L01_01850</name>
</gene>
<feature type="domain" description="GHMP kinase C-terminal" evidence="8">
    <location>
        <begin position="245"/>
        <end position="317"/>
    </location>
</feature>
<dbReference type="InterPro" id="IPR014721">
    <property type="entry name" value="Ribsml_uS5_D2-typ_fold_subgr"/>
</dbReference>
<reference evidence="9 10" key="1">
    <citation type="submission" date="2020-08" db="EMBL/GenBank/DDBJ databases">
        <title>Genome sequence of Erysipelothrix inopinata DSM 15511T.</title>
        <authorList>
            <person name="Hyun D.-W."/>
            <person name="Bae J.-W."/>
        </authorList>
    </citation>
    <scope>NUCLEOTIDE SEQUENCE [LARGE SCALE GENOMIC DNA]</scope>
    <source>
        <strain evidence="9 10">DSM 15511</strain>
    </source>
</reference>
<evidence type="ECO:0000256" key="2">
    <source>
        <dbReference type="ARBA" id="ARBA00012958"/>
    </source>
</evidence>
<sequence>MIVNHYPGKLFLMGEYAIMESNQPAIIAAVNRTIEASIESSETYYFESKYGILRGEALFENKHPMKQVDAAVKAAHQYLDMKKITRHPFSLKLKSNLEEDNIKFGFGSSGVVIVAVIDSILRFHSVSLTKLELFKLAVIAQHETSDVSSGGDIAACVYGGVIKYERYDTEWLKNNLSLQNIESDWPKLKIESLNFDAYELAVGWTQKQNITKSFTDSVRQQSIVDKQYYVNFLEEAKRATLSFEEALKRENYDLIKKECETYRDIMKKLGIWAEIDIETESLSLLINDAIDVGFASKISGSGGGDCGIAIIEKENPEKMPYLKKKWSKHGILYLDIKVSD</sequence>
<evidence type="ECO:0000256" key="4">
    <source>
        <dbReference type="ARBA" id="ARBA00022741"/>
    </source>
</evidence>
<dbReference type="EC" id="2.7.4.2" evidence="2"/>
<dbReference type="SUPFAM" id="SSF54211">
    <property type="entry name" value="Ribosomal protein S5 domain 2-like"/>
    <property type="match status" value="1"/>
</dbReference>
<dbReference type="NCBIfam" id="TIGR01220">
    <property type="entry name" value="Pmev_kin_Gr_pos"/>
    <property type="match status" value="1"/>
</dbReference>
<evidence type="ECO:0000313" key="10">
    <source>
        <dbReference type="Proteomes" id="UP000515928"/>
    </source>
</evidence>
<keyword evidence="10" id="KW-1185">Reference proteome</keyword>
<protein>
    <recommendedName>
        <fullName evidence="2">phosphomevalonate kinase</fullName>
        <ecNumber evidence="2">2.7.4.2</ecNumber>
    </recommendedName>
</protein>
<dbReference type="Gene3D" id="3.30.70.890">
    <property type="entry name" value="GHMP kinase, C-terminal domain"/>
    <property type="match status" value="1"/>
</dbReference>
<evidence type="ECO:0000256" key="5">
    <source>
        <dbReference type="ARBA" id="ARBA00022777"/>
    </source>
</evidence>
<keyword evidence="5 9" id="KW-0418">Kinase</keyword>